<evidence type="ECO:0000313" key="9">
    <source>
        <dbReference type="Proteomes" id="UP000030528"/>
    </source>
</evidence>
<gene>
    <name evidence="8" type="ORF">N781_07725</name>
</gene>
<dbReference type="InterPro" id="IPR018461">
    <property type="entry name" value="Na/H_Antiport_NhaC-like_C"/>
</dbReference>
<feature type="transmembrane region" description="Helical" evidence="6">
    <location>
        <begin position="550"/>
        <end position="567"/>
    </location>
</feature>
<dbReference type="PANTHER" id="PTHR43478">
    <property type="entry name" value="NA+/H+ ANTIPORTER-RELATED"/>
    <property type="match status" value="1"/>
</dbReference>
<feature type="transmembrane region" description="Helical" evidence="6">
    <location>
        <begin position="406"/>
        <end position="430"/>
    </location>
</feature>
<dbReference type="PANTHER" id="PTHR43478:SF1">
    <property type="entry name" value="NA+_H+ ANTIPORTER NHAC-LIKE C-TERMINAL DOMAIN-CONTAINING PROTEIN"/>
    <property type="match status" value="1"/>
</dbReference>
<evidence type="ECO:0000259" key="7">
    <source>
        <dbReference type="Pfam" id="PF03553"/>
    </source>
</evidence>
<keyword evidence="2" id="KW-1003">Cell membrane</keyword>
<feature type="transmembrane region" description="Helical" evidence="6">
    <location>
        <begin position="62"/>
        <end position="79"/>
    </location>
</feature>
<evidence type="ECO:0000256" key="4">
    <source>
        <dbReference type="ARBA" id="ARBA00022989"/>
    </source>
</evidence>
<feature type="transmembrane region" description="Helical" evidence="6">
    <location>
        <begin position="442"/>
        <end position="465"/>
    </location>
</feature>
<reference evidence="8 9" key="1">
    <citation type="submission" date="2013-08" db="EMBL/GenBank/DDBJ databases">
        <authorList>
            <person name="Huang J."/>
            <person name="Wang G."/>
        </authorList>
    </citation>
    <scope>NUCLEOTIDE SEQUENCE [LARGE SCALE GENOMIC DNA]</scope>
    <source>
        <strain evidence="8 9">JSM 076056</strain>
    </source>
</reference>
<feature type="transmembrane region" description="Helical" evidence="6">
    <location>
        <begin position="365"/>
        <end position="385"/>
    </location>
</feature>
<feature type="transmembrane region" description="Helical" evidence="6">
    <location>
        <begin position="91"/>
        <end position="111"/>
    </location>
</feature>
<evidence type="ECO:0000256" key="6">
    <source>
        <dbReference type="SAM" id="Phobius"/>
    </source>
</evidence>
<keyword evidence="3 6" id="KW-0812">Transmembrane</keyword>
<evidence type="ECO:0000313" key="8">
    <source>
        <dbReference type="EMBL" id="KGX89643.1"/>
    </source>
</evidence>
<evidence type="ECO:0000256" key="5">
    <source>
        <dbReference type="ARBA" id="ARBA00023136"/>
    </source>
</evidence>
<dbReference type="GO" id="GO:0005886">
    <property type="term" value="C:plasma membrane"/>
    <property type="evidence" value="ECO:0007669"/>
    <property type="project" value="UniProtKB-SubCell"/>
</dbReference>
<keyword evidence="4 6" id="KW-1133">Transmembrane helix</keyword>
<comment type="caution">
    <text evidence="8">The sequence shown here is derived from an EMBL/GenBank/DDBJ whole genome shotgun (WGS) entry which is preliminary data.</text>
</comment>
<dbReference type="eggNOG" id="COG1757">
    <property type="taxonomic scope" value="Bacteria"/>
</dbReference>
<feature type="transmembrane region" description="Helical" evidence="6">
    <location>
        <begin position="218"/>
        <end position="242"/>
    </location>
</feature>
<dbReference type="EMBL" id="AVPE01000021">
    <property type="protein sequence ID" value="KGX89643.1"/>
    <property type="molecule type" value="Genomic_DNA"/>
</dbReference>
<organism evidence="8 9">
    <name type="scientific">Pontibacillus halophilus JSM 076056 = DSM 19796</name>
    <dbReference type="NCBI Taxonomy" id="1385510"/>
    <lineage>
        <taxon>Bacteria</taxon>
        <taxon>Bacillati</taxon>
        <taxon>Bacillota</taxon>
        <taxon>Bacilli</taxon>
        <taxon>Bacillales</taxon>
        <taxon>Bacillaceae</taxon>
        <taxon>Pontibacillus</taxon>
    </lineage>
</organism>
<dbReference type="Proteomes" id="UP000030528">
    <property type="component" value="Unassembled WGS sequence"/>
</dbReference>
<accession>A0A0A5GEK0</accession>
<feature type="transmembrane region" description="Helical" evidence="6">
    <location>
        <begin position="262"/>
        <end position="281"/>
    </location>
</feature>
<keyword evidence="5 6" id="KW-0472">Membrane</keyword>
<keyword evidence="9" id="KW-1185">Reference proteome</keyword>
<feature type="transmembrane region" description="Helical" evidence="6">
    <location>
        <begin position="325"/>
        <end position="345"/>
    </location>
</feature>
<feature type="transmembrane region" description="Helical" evidence="6">
    <location>
        <begin position="527"/>
        <end position="544"/>
    </location>
</feature>
<feature type="transmembrane region" description="Helical" evidence="6">
    <location>
        <begin position="131"/>
        <end position="160"/>
    </location>
</feature>
<protein>
    <submittedName>
        <fullName evidence="8">Sodium:proton antiporter</fullName>
    </submittedName>
</protein>
<proteinExistence type="predicted"/>
<evidence type="ECO:0000256" key="3">
    <source>
        <dbReference type="ARBA" id="ARBA00022692"/>
    </source>
</evidence>
<dbReference type="Pfam" id="PF03553">
    <property type="entry name" value="Na_H_antiporter"/>
    <property type="match status" value="1"/>
</dbReference>
<dbReference type="AlphaFoldDB" id="A0A0A5GEK0"/>
<feature type="domain" description="Na+/H+ antiporter NhaC-like C-terminal" evidence="7">
    <location>
        <begin position="222"/>
        <end position="545"/>
    </location>
</feature>
<dbReference type="STRING" id="1385510.GCA_000425205_03121"/>
<evidence type="ECO:0000256" key="2">
    <source>
        <dbReference type="ARBA" id="ARBA00022475"/>
    </source>
</evidence>
<sequence>MEDNNITCNVAGNDGLFSSSLPFLYVPHISTTPTVPSCFLVPFPKAWEDPIQTTIGGNIMEGTVYSLIPPLVMLVLVLLTRRVILSLGSGIVVGALMLHDFNVLATLKSIWENFYTIFYSIQDGLAVGNIQLFLFLILLGITTAFMTASGGSLAFGNWAIRRVKSRKGAQLVPAFLGIVIFIDDYFNSLAVGQVARPLTDRYKVSRAKLAYIIDSTSAPITVISPISSWGAFIIGIIGTQVLTPNNITEYSSFEAFVKMIPMNLYVFAAMFLVFLTVLRSYNIGSMKKHENLAMEEGKLFDATKTIPGDLNNEFVETDKGKISHLLVPIVVLIVATVSTMIYTGMQGTEGAASLLDIFKNTNVNQSLFTGGVSSVVVALIMYLTLSGNKSPINKVLMEGTKAMLPAIYILVFAWMIGTVIESIGTGEYLADLVRESSISASYLPLIIFLVASLMAFATGTSWGTFGMMLPIAGEIAANTDMNVFLPSLAAVLAGSVFGDHCSPISDTSILSSTGAGSNHIDHVMTQLPYALIGAVGTIVGYVIFALTSSVLLSLFATLAIVAIFVFLTPSPSNSSKETIAS</sequence>
<name>A0A0A5GEK0_9BACI</name>
<comment type="subcellular location">
    <subcellularLocation>
        <location evidence="1">Cell membrane</location>
        <topology evidence="1">Multi-pass membrane protein</topology>
    </subcellularLocation>
</comment>
<evidence type="ECO:0000256" key="1">
    <source>
        <dbReference type="ARBA" id="ARBA00004651"/>
    </source>
</evidence>